<evidence type="ECO:0008006" key="3">
    <source>
        <dbReference type="Google" id="ProtNLM"/>
    </source>
</evidence>
<dbReference type="SUPFAM" id="SSF51735">
    <property type="entry name" value="NAD(P)-binding Rossmann-fold domains"/>
    <property type="match status" value="1"/>
</dbReference>
<name>A0ABY8MIG1_9SPIO</name>
<evidence type="ECO:0000313" key="2">
    <source>
        <dbReference type="Proteomes" id="UP001228690"/>
    </source>
</evidence>
<accession>A0ABY8MIG1</accession>
<evidence type="ECO:0000313" key="1">
    <source>
        <dbReference type="EMBL" id="WGK69812.1"/>
    </source>
</evidence>
<keyword evidence="2" id="KW-1185">Reference proteome</keyword>
<dbReference type="RefSeq" id="WP_326928004.1">
    <property type="nucleotide sequence ID" value="NZ_CP123443.1"/>
</dbReference>
<sequence>MKSALIGYTGFVGSNILAQMQFDDLYNSKNIKSIKGKEYEIVYCAGLPAAKWIANEKPTEDLQNLCYLIDSIREMEANKFVLISTIDVYSSALGVDEDSFINLSTHHAYGIHRRLMENFISERFNCHYIIRLPGLFGDGLKKNIIYDFVNNNNINVIDSEAIFQFYSLEDLVNDINIVIENNINLVNFATEPISVKELVRDSLELDFNNNLKFSVPYYDVRTKYAEMFGKKDVYIQSKEEVLRKIKKFMKKSRIKKSGIVR</sequence>
<dbReference type="Proteomes" id="UP001228690">
    <property type="component" value="Chromosome"/>
</dbReference>
<dbReference type="EMBL" id="CP123443">
    <property type="protein sequence ID" value="WGK69812.1"/>
    <property type="molecule type" value="Genomic_DNA"/>
</dbReference>
<organism evidence="1 2">
    <name type="scientific">Candidatus Haliotispira prima</name>
    <dbReference type="NCBI Taxonomy" id="3034016"/>
    <lineage>
        <taxon>Bacteria</taxon>
        <taxon>Pseudomonadati</taxon>
        <taxon>Spirochaetota</taxon>
        <taxon>Spirochaetia</taxon>
        <taxon>Spirochaetales</taxon>
        <taxon>Spirochaetaceae</taxon>
        <taxon>Candidatus Haliotispira</taxon>
    </lineage>
</organism>
<dbReference type="InterPro" id="IPR036291">
    <property type="entry name" value="NAD(P)-bd_dom_sf"/>
</dbReference>
<gene>
    <name evidence="1" type="ORF">P0082_02820</name>
</gene>
<proteinExistence type="predicted"/>
<reference evidence="1 2" key="1">
    <citation type="submission" date="2023-04" db="EMBL/GenBank/DDBJ databases">
        <title>Spirochaete genome identified in red abalone sample constitutes a novel genus.</title>
        <authorList>
            <person name="Sharma S.P."/>
            <person name="Purcell C.M."/>
            <person name="Hyde J.R."/>
            <person name="Severin A.J."/>
        </authorList>
    </citation>
    <scope>NUCLEOTIDE SEQUENCE [LARGE SCALE GENOMIC DNA]</scope>
    <source>
        <strain evidence="1 2">SP-2023</strain>
    </source>
</reference>
<dbReference type="Gene3D" id="3.40.50.720">
    <property type="entry name" value="NAD(P)-binding Rossmann-like Domain"/>
    <property type="match status" value="1"/>
</dbReference>
<protein>
    <recommendedName>
        <fullName evidence="3">NAD(P)-dependent oxidoreductase</fullName>
    </recommendedName>
</protein>